<keyword evidence="3 4" id="KW-0408">Iron</keyword>
<keyword evidence="2 4" id="KW-0479">Metal-binding</keyword>
<evidence type="ECO:0000259" key="5">
    <source>
        <dbReference type="PROSITE" id="PS51007"/>
    </source>
</evidence>
<dbReference type="EMBL" id="FQWE01000012">
    <property type="protein sequence ID" value="SHG42783.1"/>
    <property type="molecule type" value="Genomic_DNA"/>
</dbReference>
<sequence>MLFLPITLNGKFFVNYTVILNLKTMKKTLYIFAILALASCKKEESKVVEPLYPTTTEEIAQTPAALGEEIFNGKGNCVSCHQVNKKAIGPSLQDIAKIYKDKGADMVTFLKGEGEPIVDPSQYEVMKANFVITKAMTDEELKGLEAYVYSTLN</sequence>
<evidence type="ECO:0000256" key="2">
    <source>
        <dbReference type="ARBA" id="ARBA00022723"/>
    </source>
</evidence>
<dbReference type="Gene3D" id="1.10.760.10">
    <property type="entry name" value="Cytochrome c-like domain"/>
    <property type="match status" value="1"/>
</dbReference>
<evidence type="ECO:0000313" key="6">
    <source>
        <dbReference type="EMBL" id="SHG42783.1"/>
    </source>
</evidence>
<dbReference type="SUPFAM" id="SSF46626">
    <property type="entry name" value="Cytochrome c"/>
    <property type="match status" value="1"/>
</dbReference>
<reference evidence="7" key="1">
    <citation type="submission" date="2016-11" db="EMBL/GenBank/DDBJ databases">
        <authorList>
            <person name="Varghese N."/>
            <person name="Submissions S."/>
        </authorList>
    </citation>
    <scope>NUCLEOTIDE SEQUENCE [LARGE SCALE GENOMIC DNA]</scope>
    <source>
        <strain evidence="7">DSM 19741</strain>
    </source>
</reference>
<accession>A0A1M5JS30</accession>
<dbReference type="Proteomes" id="UP000184036">
    <property type="component" value="Unassembled WGS sequence"/>
</dbReference>
<proteinExistence type="predicted"/>
<dbReference type="GO" id="GO:0009055">
    <property type="term" value="F:electron transfer activity"/>
    <property type="evidence" value="ECO:0007669"/>
    <property type="project" value="InterPro"/>
</dbReference>
<evidence type="ECO:0000313" key="7">
    <source>
        <dbReference type="Proteomes" id="UP000184036"/>
    </source>
</evidence>
<name>A0A1M5JS30_9FLAO</name>
<dbReference type="GO" id="GO:0020037">
    <property type="term" value="F:heme binding"/>
    <property type="evidence" value="ECO:0007669"/>
    <property type="project" value="InterPro"/>
</dbReference>
<protein>
    <submittedName>
        <fullName evidence="6">Cytochrome c</fullName>
    </submittedName>
</protein>
<dbReference type="Pfam" id="PF00034">
    <property type="entry name" value="Cytochrom_C"/>
    <property type="match status" value="1"/>
</dbReference>
<dbReference type="PROSITE" id="PS51007">
    <property type="entry name" value="CYTC"/>
    <property type="match status" value="1"/>
</dbReference>
<evidence type="ECO:0000256" key="4">
    <source>
        <dbReference type="PROSITE-ProRule" id="PRU00433"/>
    </source>
</evidence>
<dbReference type="InterPro" id="IPR009056">
    <property type="entry name" value="Cyt_c-like_dom"/>
</dbReference>
<keyword evidence="7" id="KW-1185">Reference proteome</keyword>
<dbReference type="GO" id="GO:0046872">
    <property type="term" value="F:metal ion binding"/>
    <property type="evidence" value="ECO:0007669"/>
    <property type="project" value="UniProtKB-KW"/>
</dbReference>
<organism evidence="6 7">
    <name type="scientific">Flavobacterium segetis</name>
    <dbReference type="NCBI Taxonomy" id="271157"/>
    <lineage>
        <taxon>Bacteria</taxon>
        <taxon>Pseudomonadati</taxon>
        <taxon>Bacteroidota</taxon>
        <taxon>Flavobacteriia</taxon>
        <taxon>Flavobacteriales</taxon>
        <taxon>Flavobacteriaceae</taxon>
        <taxon>Flavobacterium</taxon>
    </lineage>
</organism>
<dbReference type="InterPro" id="IPR036909">
    <property type="entry name" value="Cyt_c-like_dom_sf"/>
</dbReference>
<keyword evidence="1 4" id="KW-0349">Heme</keyword>
<evidence type="ECO:0000256" key="3">
    <source>
        <dbReference type="ARBA" id="ARBA00023004"/>
    </source>
</evidence>
<dbReference type="AlphaFoldDB" id="A0A1M5JS30"/>
<feature type="domain" description="Cytochrome c" evidence="5">
    <location>
        <begin position="62"/>
        <end position="152"/>
    </location>
</feature>
<evidence type="ECO:0000256" key="1">
    <source>
        <dbReference type="ARBA" id="ARBA00022617"/>
    </source>
</evidence>
<gene>
    <name evidence="6" type="ORF">SAMN05444396_11215</name>
</gene>
<dbReference type="STRING" id="271157.SAMN05444396_11215"/>